<gene>
    <name evidence="3" type="ORF">MEUPH1_LOCUS7722</name>
</gene>
<dbReference type="Gene3D" id="1.10.287.3240">
    <property type="match status" value="1"/>
</dbReference>
<proteinExistence type="predicted"/>
<evidence type="ECO:0000313" key="4">
    <source>
        <dbReference type="Proteomes" id="UP001160148"/>
    </source>
</evidence>
<dbReference type="PANTHER" id="PTHR31996:SF2">
    <property type="entry name" value="COILED-COIL DOMAIN-CONTAINING PROTEIN 115"/>
    <property type="match status" value="1"/>
</dbReference>
<accession>A0AAV0W6P3</accession>
<dbReference type="GO" id="GO:0051082">
    <property type="term" value="F:unfolded protein binding"/>
    <property type="evidence" value="ECO:0007669"/>
    <property type="project" value="TreeGrafter"/>
</dbReference>
<protein>
    <recommendedName>
        <fullName evidence="1">Vacuolar ATPase assembly protein VMA22</fullName>
    </recommendedName>
</protein>
<reference evidence="3 4" key="1">
    <citation type="submission" date="2023-01" db="EMBL/GenBank/DDBJ databases">
        <authorList>
            <person name="Whitehead M."/>
        </authorList>
    </citation>
    <scope>NUCLEOTIDE SEQUENCE [LARGE SCALE GENOMIC DNA]</scope>
</reference>
<dbReference type="InterPro" id="IPR040357">
    <property type="entry name" value="Vma22/CCDC115"/>
</dbReference>
<evidence type="ECO:0000313" key="3">
    <source>
        <dbReference type="EMBL" id="CAI6351371.1"/>
    </source>
</evidence>
<dbReference type="Proteomes" id="UP001160148">
    <property type="component" value="Unassembled WGS sequence"/>
</dbReference>
<dbReference type="EMBL" id="CARXXK010000001">
    <property type="protein sequence ID" value="CAI6351371.1"/>
    <property type="molecule type" value="Genomic_DNA"/>
</dbReference>
<sequence>MGLERTAKQVDNELDEMCRQIIELMDDYYSNMSKLQHCIRDGCVHLAKSRYLMGHRSVSDLQLPTSGQYTARSTVVREEDTTVIHLACNNDGDDPIKRFGVLVPGSLRKAQEGFCKCVEYSIEAAVIKAEMEKVQKNFLSLKNERNQMTNVVNKGK</sequence>
<dbReference type="PANTHER" id="PTHR31996">
    <property type="entry name" value="COILED-COIL DOMAIN-CONTAINING PROTEIN 115"/>
    <property type="match status" value="1"/>
</dbReference>
<name>A0AAV0W6P3_9HEMI</name>
<keyword evidence="4" id="KW-1185">Reference proteome</keyword>
<keyword evidence="2" id="KW-0175">Coiled coil</keyword>
<feature type="coiled-coil region" evidence="2">
    <location>
        <begin position="124"/>
        <end position="151"/>
    </location>
</feature>
<dbReference type="AlphaFoldDB" id="A0AAV0W6P3"/>
<organism evidence="3 4">
    <name type="scientific">Macrosiphum euphorbiae</name>
    <name type="common">potato aphid</name>
    <dbReference type="NCBI Taxonomy" id="13131"/>
    <lineage>
        <taxon>Eukaryota</taxon>
        <taxon>Metazoa</taxon>
        <taxon>Ecdysozoa</taxon>
        <taxon>Arthropoda</taxon>
        <taxon>Hexapoda</taxon>
        <taxon>Insecta</taxon>
        <taxon>Pterygota</taxon>
        <taxon>Neoptera</taxon>
        <taxon>Paraneoptera</taxon>
        <taxon>Hemiptera</taxon>
        <taxon>Sternorrhyncha</taxon>
        <taxon>Aphidomorpha</taxon>
        <taxon>Aphidoidea</taxon>
        <taxon>Aphididae</taxon>
        <taxon>Macrosiphini</taxon>
        <taxon>Macrosiphum</taxon>
    </lineage>
</organism>
<dbReference type="GO" id="GO:0070072">
    <property type="term" value="P:vacuolar proton-transporting V-type ATPase complex assembly"/>
    <property type="evidence" value="ECO:0007669"/>
    <property type="project" value="InterPro"/>
</dbReference>
<evidence type="ECO:0000256" key="1">
    <source>
        <dbReference type="ARBA" id="ARBA00093634"/>
    </source>
</evidence>
<evidence type="ECO:0000256" key="2">
    <source>
        <dbReference type="SAM" id="Coils"/>
    </source>
</evidence>
<comment type="caution">
    <text evidence="3">The sequence shown here is derived from an EMBL/GenBank/DDBJ whole genome shotgun (WGS) entry which is preliminary data.</text>
</comment>